<keyword evidence="2" id="KW-1133">Transmembrane helix</keyword>
<gene>
    <name evidence="3" type="ORF">EJ08DRAFT_647454</name>
</gene>
<feature type="region of interest" description="Disordered" evidence="1">
    <location>
        <begin position="1"/>
        <end position="47"/>
    </location>
</feature>
<evidence type="ECO:0000313" key="4">
    <source>
        <dbReference type="Proteomes" id="UP000800235"/>
    </source>
</evidence>
<dbReference type="OrthoDB" id="194358at2759"/>
<feature type="region of interest" description="Disordered" evidence="1">
    <location>
        <begin position="176"/>
        <end position="208"/>
    </location>
</feature>
<feature type="transmembrane region" description="Helical" evidence="2">
    <location>
        <begin position="356"/>
        <end position="377"/>
    </location>
</feature>
<feature type="transmembrane region" description="Helical" evidence="2">
    <location>
        <begin position="56"/>
        <end position="79"/>
    </location>
</feature>
<feature type="compositionally biased region" description="Basic residues" evidence="1">
    <location>
        <begin position="23"/>
        <end position="41"/>
    </location>
</feature>
<dbReference type="EMBL" id="MU007021">
    <property type="protein sequence ID" value="KAF2433431.1"/>
    <property type="molecule type" value="Genomic_DNA"/>
</dbReference>
<dbReference type="Proteomes" id="UP000800235">
    <property type="component" value="Unassembled WGS sequence"/>
</dbReference>
<organism evidence="3 4">
    <name type="scientific">Tothia fuscella</name>
    <dbReference type="NCBI Taxonomy" id="1048955"/>
    <lineage>
        <taxon>Eukaryota</taxon>
        <taxon>Fungi</taxon>
        <taxon>Dikarya</taxon>
        <taxon>Ascomycota</taxon>
        <taxon>Pezizomycotina</taxon>
        <taxon>Dothideomycetes</taxon>
        <taxon>Pleosporomycetidae</taxon>
        <taxon>Venturiales</taxon>
        <taxon>Cylindrosympodiaceae</taxon>
        <taxon>Tothia</taxon>
    </lineage>
</organism>
<dbReference type="AlphaFoldDB" id="A0A9P4U1G0"/>
<evidence type="ECO:0000256" key="1">
    <source>
        <dbReference type="SAM" id="MobiDB-lite"/>
    </source>
</evidence>
<comment type="caution">
    <text evidence="3">The sequence shown here is derived from an EMBL/GenBank/DDBJ whole genome shotgun (WGS) entry which is preliminary data.</text>
</comment>
<protein>
    <submittedName>
        <fullName evidence="3">Uncharacterized protein</fullName>
    </submittedName>
</protein>
<keyword evidence="4" id="KW-1185">Reference proteome</keyword>
<feature type="compositionally biased region" description="Polar residues" evidence="1">
    <location>
        <begin position="1"/>
        <end position="16"/>
    </location>
</feature>
<proteinExistence type="predicted"/>
<name>A0A9P4U1G0_9PEZI</name>
<evidence type="ECO:0000313" key="3">
    <source>
        <dbReference type="EMBL" id="KAF2433431.1"/>
    </source>
</evidence>
<keyword evidence="2" id="KW-0812">Transmembrane</keyword>
<reference evidence="3" key="1">
    <citation type="journal article" date="2020" name="Stud. Mycol.">
        <title>101 Dothideomycetes genomes: a test case for predicting lifestyles and emergence of pathogens.</title>
        <authorList>
            <person name="Haridas S."/>
            <person name="Albert R."/>
            <person name="Binder M."/>
            <person name="Bloem J."/>
            <person name="Labutti K."/>
            <person name="Salamov A."/>
            <person name="Andreopoulos B."/>
            <person name="Baker S."/>
            <person name="Barry K."/>
            <person name="Bills G."/>
            <person name="Bluhm B."/>
            <person name="Cannon C."/>
            <person name="Castanera R."/>
            <person name="Culley D."/>
            <person name="Daum C."/>
            <person name="Ezra D."/>
            <person name="Gonzalez J."/>
            <person name="Henrissat B."/>
            <person name="Kuo A."/>
            <person name="Liang C."/>
            <person name="Lipzen A."/>
            <person name="Lutzoni F."/>
            <person name="Magnuson J."/>
            <person name="Mondo S."/>
            <person name="Nolan M."/>
            <person name="Ohm R."/>
            <person name="Pangilinan J."/>
            <person name="Park H.-J."/>
            <person name="Ramirez L."/>
            <person name="Alfaro M."/>
            <person name="Sun H."/>
            <person name="Tritt A."/>
            <person name="Yoshinaga Y."/>
            <person name="Zwiers L.-H."/>
            <person name="Turgeon B."/>
            <person name="Goodwin S."/>
            <person name="Spatafora J."/>
            <person name="Crous P."/>
            <person name="Grigoriev I."/>
        </authorList>
    </citation>
    <scope>NUCLEOTIDE SEQUENCE</scope>
    <source>
        <strain evidence="3">CBS 130266</strain>
    </source>
</reference>
<keyword evidence="2" id="KW-0472">Membrane</keyword>
<evidence type="ECO:0000256" key="2">
    <source>
        <dbReference type="SAM" id="Phobius"/>
    </source>
</evidence>
<accession>A0A9P4U1G0</accession>
<sequence length="392" mass="43379">MGDSTIAQRLAQSSPTRKPGERKPHRQLAKKRGTSGKHRKANSQTQKPFKSAAGAWIIKILGVLSGLVFGIIAICYTYLSWEDARCSRILDEWQAEKDFLEYCSLDENTKIRACQTTKTKDLDPPPKCYRKSSEARVFQGKKFNDISLAAFQHASIERSSSTQDVSATQVVKSPQLKPPVIGTNSSSPTVNRKHSSESGFKTSIKTRDGAPLSSFSRSLALNSIPFVPRYSLTTKASIPLNPQPVVTTLYPQTPISVDGHISTFSGAPKGVPTSSPLLLDPCAGAADRDKCLDRRVLLRTGEFFYKRDCRGLKCHITSWLDGLLEPRVPLRVPPRVPLNTDGLFKRPHPGISFHSLFLTALAITYAAMIFYVLRFIVKIVKAMMSQITDKVD</sequence>